<dbReference type="Proteomes" id="UP000555552">
    <property type="component" value="Unassembled WGS sequence"/>
</dbReference>
<evidence type="ECO:0000256" key="3">
    <source>
        <dbReference type="ARBA" id="ARBA00018111"/>
    </source>
</evidence>
<feature type="domain" description="RecX first three-helical" evidence="8">
    <location>
        <begin position="2"/>
        <end position="30"/>
    </location>
</feature>
<protein>
    <recommendedName>
        <fullName evidence="3 5">Regulatory protein RecX</fullName>
    </recommendedName>
</protein>
<name>A0A849BXG6_9ACTN</name>
<dbReference type="InterPro" id="IPR053926">
    <property type="entry name" value="RecX_HTH_1st"/>
</dbReference>
<feature type="domain" description="RecX second three-helical" evidence="6">
    <location>
        <begin position="37"/>
        <end position="78"/>
    </location>
</feature>
<comment type="caution">
    <text evidence="9">The sequence shown here is derived from an EMBL/GenBank/DDBJ whole genome shotgun (WGS) entry which is preliminary data.</text>
</comment>
<dbReference type="GO" id="GO:0006282">
    <property type="term" value="P:regulation of DNA repair"/>
    <property type="evidence" value="ECO:0007669"/>
    <property type="project" value="UniProtKB-UniRule"/>
</dbReference>
<dbReference type="Pfam" id="PF21981">
    <property type="entry name" value="RecX_HTH3"/>
    <property type="match status" value="1"/>
</dbReference>
<evidence type="ECO:0000259" key="8">
    <source>
        <dbReference type="Pfam" id="PF21982"/>
    </source>
</evidence>
<comment type="function">
    <text evidence="5">Modulates RecA activity.</text>
</comment>
<evidence type="ECO:0000256" key="5">
    <source>
        <dbReference type="HAMAP-Rule" id="MF_01114"/>
    </source>
</evidence>
<evidence type="ECO:0000256" key="2">
    <source>
        <dbReference type="ARBA" id="ARBA00009695"/>
    </source>
</evidence>
<dbReference type="PANTHER" id="PTHR33602">
    <property type="entry name" value="REGULATORY PROTEIN RECX FAMILY PROTEIN"/>
    <property type="match status" value="1"/>
</dbReference>
<organism evidence="9 10">
    <name type="scientific">Pseudokineococcus marinus</name>
    <dbReference type="NCBI Taxonomy" id="351215"/>
    <lineage>
        <taxon>Bacteria</taxon>
        <taxon>Bacillati</taxon>
        <taxon>Actinomycetota</taxon>
        <taxon>Actinomycetes</taxon>
        <taxon>Kineosporiales</taxon>
        <taxon>Kineosporiaceae</taxon>
        <taxon>Pseudokineococcus</taxon>
    </lineage>
</organism>
<comment type="subcellular location">
    <subcellularLocation>
        <location evidence="1 5">Cytoplasm</location>
    </subcellularLocation>
</comment>
<dbReference type="Gene3D" id="1.10.10.10">
    <property type="entry name" value="Winged helix-like DNA-binding domain superfamily/Winged helix DNA-binding domain"/>
    <property type="match status" value="2"/>
</dbReference>
<evidence type="ECO:0000313" key="9">
    <source>
        <dbReference type="EMBL" id="NNH22218.1"/>
    </source>
</evidence>
<comment type="similarity">
    <text evidence="2 5">Belongs to the RecX family.</text>
</comment>
<evidence type="ECO:0000256" key="1">
    <source>
        <dbReference type="ARBA" id="ARBA00004496"/>
    </source>
</evidence>
<dbReference type="GO" id="GO:0005737">
    <property type="term" value="C:cytoplasm"/>
    <property type="evidence" value="ECO:0007669"/>
    <property type="project" value="UniProtKB-SubCell"/>
</dbReference>
<proteinExistence type="inferred from homology"/>
<dbReference type="PANTHER" id="PTHR33602:SF1">
    <property type="entry name" value="REGULATORY PROTEIN RECX FAMILY PROTEIN"/>
    <property type="match status" value="1"/>
</dbReference>
<evidence type="ECO:0000256" key="4">
    <source>
        <dbReference type="ARBA" id="ARBA00022490"/>
    </source>
</evidence>
<dbReference type="RefSeq" id="WP_171202072.1">
    <property type="nucleotide sequence ID" value="NZ_BAAANP010000013.1"/>
</dbReference>
<dbReference type="Pfam" id="PF21982">
    <property type="entry name" value="RecX_HTH1"/>
    <property type="match status" value="1"/>
</dbReference>
<evidence type="ECO:0000313" key="10">
    <source>
        <dbReference type="Proteomes" id="UP000555552"/>
    </source>
</evidence>
<dbReference type="InterPro" id="IPR003783">
    <property type="entry name" value="Regulatory_RecX"/>
</dbReference>
<evidence type="ECO:0000259" key="7">
    <source>
        <dbReference type="Pfam" id="PF21981"/>
    </source>
</evidence>
<dbReference type="EMBL" id="JABEMA010000027">
    <property type="protein sequence ID" value="NNH22218.1"/>
    <property type="molecule type" value="Genomic_DNA"/>
</dbReference>
<sequence length="141" mass="15553">MAPRSRAELERKLATKGVEREVAAQVLDRLTEVGLVDDEAYAGMLVRSRQATRGLARRGLQHELRSKGVDDEVARAALEEVTDEDERAAAEHLVARRLRATRGLDRAVRERRLLGVLARKGYGGGLAFAVVREALDAEPVE</sequence>
<dbReference type="Pfam" id="PF02631">
    <property type="entry name" value="RecX_HTH2"/>
    <property type="match status" value="1"/>
</dbReference>
<dbReference type="AlphaFoldDB" id="A0A849BXG6"/>
<keyword evidence="4 5" id="KW-0963">Cytoplasm</keyword>
<keyword evidence="10" id="KW-1185">Reference proteome</keyword>
<dbReference type="InterPro" id="IPR053924">
    <property type="entry name" value="RecX_HTH_2nd"/>
</dbReference>
<dbReference type="InterPro" id="IPR036388">
    <property type="entry name" value="WH-like_DNA-bd_sf"/>
</dbReference>
<dbReference type="InterPro" id="IPR053925">
    <property type="entry name" value="RecX_HTH_3rd"/>
</dbReference>
<dbReference type="HAMAP" id="MF_01114">
    <property type="entry name" value="RecX"/>
    <property type="match status" value="1"/>
</dbReference>
<gene>
    <name evidence="5" type="primary">recX</name>
    <name evidence="9" type="ORF">HLB09_03790</name>
</gene>
<accession>A0A849BXG6</accession>
<reference evidence="9 10" key="1">
    <citation type="submission" date="2020-05" db="EMBL/GenBank/DDBJ databases">
        <title>MicrobeNet Type strains.</title>
        <authorList>
            <person name="Nicholson A.C."/>
        </authorList>
    </citation>
    <scope>NUCLEOTIDE SEQUENCE [LARGE SCALE GENOMIC DNA]</scope>
    <source>
        <strain evidence="9 10">JCM 14547</strain>
    </source>
</reference>
<feature type="domain" description="RecX third three-helical" evidence="7">
    <location>
        <begin position="85"/>
        <end position="131"/>
    </location>
</feature>
<evidence type="ECO:0000259" key="6">
    <source>
        <dbReference type="Pfam" id="PF02631"/>
    </source>
</evidence>